<feature type="compositionally biased region" description="Basic and acidic residues" evidence="2">
    <location>
        <begin position="355"/>
        <end position="372"/>
    </location>
</feature>
<protein>
    <submittedName>
        <fullName evidence="3">Uncharacterized protein</fullName>
    </submittedName>
</protein>
<gene>
    <name evidence="3" type="primary">ORF73923</name>
</gene>
<feature type="non-terminal residue" evidence="3">
    <location>
        <position position="1"/>
    </location>
</feature>
<feature type="coiled-coil region" evidence="1">
    <location>
        <begin position="53"/>
        <end position="80"/>
    </location>
</feature>
<organism evidence="3">
    <name type="scientific">Arion vulgaris</name>
    <dbReference type="NCBI Taxonomy" id="1028688"/>
    <lineage>
        <taxon>Eukaryota</taxon>
        <taxon>Metazoa</taxon>
        <taxon>Spiralia</taxon>
        <taxon>Lophotrochozoa</taxon>
        <taxon>Mollusca</taxon>
        <taxon>Gastropoda</taxon>
        <taxon>Heterobranchia</taxon>
        <taxon>Euthyneura</taxon>
        <taxon>Panpulmonata</taxon>
        <taxon>Eupulmonata</taxon>
        <taxon>Stylommatophora</taxon>
        <taxon>Helicina</taxon>
        <taxon>Arionoidea</taxon>
        <taxon>Arionidae</taxon>
        <taxon>Arion</taxon>
    </lineage>
</organism>
<sequence length="457" mass="51930">YRKRRHFVHLIAEVQEAYYQKIDTMEEEIPSEDVKSELEESREIQGEYEDFDNSGVTVESEEARKTEEELEQELKETKITIERFTPHTIPECQLEQMRERYMWHVRIFPIDQEDCRNCILDTATKISQEAWYYVPKRKNGQGFAELCMASNHEATAVMSRVVRMPFYYRYITVQITRRSQEGEKNPDATESPYKNIEETASFVYDSTKSEKIKNTASSRGGLKRRRLWVRYLSENTSPEIVRVLFPLSQSAQVQTHDSLRVGLVEANSRTDVLIFMKAYLTVIVNGTHILALQNKEPVANESETKVELEKTATPIETLEQAPVEVADRSDSHSGANSQASRSLKRTLNQQQPVADTRRNQSEGKRGRRDPPPKRSGGNWGDARYDSRRSGGGRFAGSVGYGYPAHSGFAGHVNPEDMAAEMMMMQAQLNQTIQNQLMMLNPGSRGYGGGGGGRYGSG</sequence>
<feature type="region of interest" description="Disordered" evidence="2">
    <location>
        <begin position="298"/>
        <end position="387"/>
    </location>
</feature>
<keyword evidence="1" id="KW-0175">Coiled coil</keyword>
<evidence type="ECO:0000256" key="1">
    <source>
        <dbReference type="SAM" id="Coils"/>
    </source>
</evidence>
<feature type="non-terminal residue" evidence="3">
    <location>
        <position position="457"/>
    </location>
</feature>
<dbReference type="AlphaFoldDB" id="A0A0B6ZRE6"/>
<dbReference type="EMBL" id="HACG01023526">
    <property type="protein sequence ID" value="CEK70391.1"/>
    <property type="molecule type" value="Transcribed_RNA"/>
</dbReference>
<evidence type="ECO:0000313" key="3">
    <source>
        <dbReference type="EMBL" id="CEK70391.1"/>
    </source>
</evidence>
<feature type="compositionally biased region" description="Polar residues" evidence="2">
    <location>
        <begin position="332"/>
        <end position="353"/>
    </location>
</feature>
<accession>A0A0B6ZRE6</accession>
<proteinExistence type="predicted"/>
<reference evidence="3" key="1">
    <citation type="submission" date="2014-12" db="EMBL/GenBank/DDBJ databases">
        <title>Insight into the proteome of Arion vulgaris.</title>
        <authorList>
            <person name="Aradska J."/>
            <person name="Bulat T."/>
            <person name="Smidak R."/>
            <person name="Sarate P."/>
            <person name="Gangsoo J."/>
            <person name="Sialana F."/>
            <person name="Bilban M."/>
            <person name="Lubec G."/>
        </authorList>
    </citation>
    <scope>NUCLEOTIDE SEQUENCE</scope>
    <source>
        <tissue evidence="3">Skin</tissue>
    </source>
</reference>
<evidence type="ECO:0000256" key="2">
    <source>
        <dbReference type="SAM" id="MobiDB-lite"/>
    </source>
</evidence>
<name>A0A0B6ZRE6_9EUPU</name>